<accession>A0A8J6DFP7</accession>
<comment type="subcellular location">
    <subcellularLocation>
        <location evidence="1">Cytoplasm</location>
        <location evidence="1">Cytoskeleton</location>
    </subcellularLocation>
</comment>
<dbReference type="GO" id="GO:0043296">
    <property type="term" value="C:apical junction complex"/>
    <property type="evidence" value="ECO:0007669"/>
    <property type="project" value="TreeGrafter"/>
</dbReference>
<reference evidence="13" key="1">
    <citation type="journal article" date="2021" name="Evol. Appl.">
        <title>The genome of the Pyrenean desman and the effects of bottlenecks and inbreeding on the genomic landscape of an endangered species.</title>
        <authorList>
            <person name="Escoda L."/>
            <person name="Castresana J."/>
        </authorList>
    </citation>
    <scope>NUCLEOTIDE SEQUENCE</scope>
    <source>
        <strain evidence="13">IBE-C5619</strain>
    </source>
</reference>
<dbReference type="InterPro" id="IPR036034">
    <property type="entry name" value="PDZ_sf"/>
</dbReference>
<evidence type="ECO:0000313" key="14">
    <source>
        <dbReference type="Proteomes" id="UP000700334"/>
    </source>
</evidence>
<dbReference type="GO" id="GO:0016324">
    <property type="term" value="C:apical plasma membrane"/>
    <property type="evidence" value="ECO:0007669"/>
    <property type="project" value="TreeGrafter"/>
</dbReference>
<feature type="region of interest" description="Disordered" evidence="9">
    <location>
        <begin position="959"/>
        <end position="982"/>
    </location>
</feature>
<feature type="compositionally biased region" description="Low complexity" evidence="9">
    <location>
        <begin position="1291"/>
        <end position="1306"/>
    </location>
</feature>
<evidence type="ECO:0000256" key="9">
    <source>
        <dbReference type="SAM" id="MobiDB-lite"/>
    </source>
</evidence>
<evidence type="ECO:0000256" key="6">
    <source>
        <dbReference type="ARBA" id="ARBA00023212"/>
    </source>
</evidence>
<feature type="region of interest" description="Disordered" evidence="9">
    <location>
        <begin position="1397"/>
        <end position="1567"/>
    </location>
</feature>
<feature type="region of interest" description="Disordered" evidence="9">
    <location>
        <begin position="2004"/>
        <end position="2111"/>
    </location>
</feature>
<organism evidence="13 14">
    <name type="scientific">Galemys pyrenaicus</name>
    <name type="common">Iberian desman</name>
    <name type="synonym">Pyrenean desman</name>
    <dbReference type="NCBI Taxonomy" id="202257"/>
    <lineage>
        <taxon>Eukaryota</taxon>
        <taxon>Metazoa</taxon>
        <taxon>Chordata</taxon>
        <taxon>Craniata</taxon>
        <taxon>Vertebrata</taxon>
        <taxon>Euteleostomi</taxon>
        <taxon>Mammalia</taxon>
        <taxon>Eutheria</taxon>
        <taxon>Laurasiatheria</taxon>
        <taxon>Eulipotyphla</taxon>
        <taxon>Talpidae</taxon>
        <taxon>Galemys</taxon>
    </lineage>
</organism>
<feature type="region of interest" description="Disordered" evidence="9">
    <location>
        <begin position="1762"/>
        <end position="1785"/>
    </location>
</feature>
<evidence type="ECO:0000256" key="7">
    <source>
        <dbReference type="PROSITE-ProRule" id="PRU00637"/>
    </source>
</evidence>
<feature type="region of interest" description="Disordered" evidence="9">
    <location>
        <begin position="788"/>
        <end position="810"/>
    </location>
</feature>
<evidence type="ECO:0000256" key="2">
    <source>
        <dbReference type="ARBA" id="ARBA00006469"/>
    </source>
</evidence>
<feature type="region of interest" description="Disordered" evidence="9">
    <location>
        <begin position="120"/>
        <end position="154"/>
    </location>
</feature>
<dbReference type="Gene3D" id="2.30.42.10">
    <property type="match status" value="1"/>
</dbReference>
<feature type="domain" description="PDZ" evidence="10">
    <location>
        <begin position="1202"/>
        <end position="1257"/>
    </location>
</feature>
<dbReference type="GO" id="GO:0007015">
    <property type="term" value="P:actin filament organization"/>
    <property type="evidence" value="ECO:0007669"/>
    <property type="project" value="TreeGrafter"/>
</dbReference>
<feature type="compositionally biased region" description="Basic and acidic residues" evidence="9">
    <location>
        <begin position="2101"/>
        <end position="2111"/>
    </location>
</feature>
<dbReference type="EMBL" id="JAGFMF010012204">
    <property type="protein sequence ID" value="KAG8505940.1"/>
    <property type="molecule type" value="Genomic_DNA"/>
</dbReference>
<keyword evidence="8" id="KW-0175">Coiled coil</keyword>
<feature type="compositionally biased region" description="Pro residues" evidence="9">
    <location>
        <begin position="789"/>
        <end position="802"/>
    </location>
</feature>
<dbReference type="PANTHER" id="PTHR15012">
    <property type="entry name" value="APICAL PROTEIN/SHROOM-RELATED"/>
    <property type="match status" value="1"/>
</dbReference>
<evidence type="ECO:0000256" key="5">
    <source>
        <dbReference type="ARBA" id="ARBA00023203"/>
    </source>
</evidence>
<dbReference type="OrthoDB" id="10063560at2759"/>
<dbReference type="PROSITE" id="PS51307">
    <property type="entry name" value="ASD2"/>
    <property type="match status" value="1"/>
</dbReference>
<dbReference type="InterPro" id="IPR027685">
    <property type="entry name" value="Shroom_fam"/>
</dbReference>
<dbReference type="PANTHER" id="PTHR15012:SF8">
    <property type="entry name" value="PROTEIN SHROOM2"/>
    <property type="match status" value="1"/>
</dbReference>
<comment type="similarity">
    <text evidence="2">Belongs to the shroom family.</text>
</comment>
<keyword evidence="4" id="KW-0493">Microtubule</keyword>
<feature type="compositionally biased region" description="Polar residues" evidence="9">
    <location>
        <begin position="1325"/>
        <end position="1336"/>
    </location>
</feature>
<dbReference type="GO" id="GO:0005874">
    <property type="term" value="C:microtubule"/>
    <property type="evidence" value="ECO:0007669"/>
    <property type="project" value="UniProtKB-KW"/>
</dbReference>
<feature type="region of interest" description="Disordered" evidence="9">
    <location>
        <begin position="2352"/>
        <end position="2380"/>
    </location>
</feature>
<feature type="compositionally biased region" description="Basic and acidic residues" evidence="9">
    <location>
        <begin position="1125"/>
        <end position="1143"/>
    </location>
</feature>
<feature type="region of interest" description="Disordered" evidence="9">
    <location>
        <begin position="1588"/>
        <end position="1726"/>
    </location>
</feature>
<keyword evidence="14" id="KW-1185">Reference proteome</keyword>
<dbReference type="Pfam" id="PF08687">
    <property type="entry name" value="ASD2"/>
    <property type="match status" value="1"/>
</dbReference>
<dbReference type="Gene3D" id="6.10.250.3120">
    <property type="match status" value="1"/>
</dbReference>
<evidence type="ECO:0000256" key="3">
    <source>
        <dbReference type="ARBA" id="ARBA00022490"/>
    </source>
</evidence>
<feature type="region of interest" description="Disordered" evidence="9">
    <location>
        <begin position="240"/>
        <end position="273"/>
    </location>
</feature>
<feature type="coiled-coil region" evidence="8">
    <location>
        <begin position="2650"/>
        <end position="2677"/>
    </location>
</feature>
<feature type="domain" description="ASD2" evidence="12">
    <location>
        <begin position="2436"/>
        <end position="2730"/>
    </location>
</feature>
<name>A0A8J6DFP7_GALPY</name>
<dbReference type="PROSITE" id="PS50106">
    <property type="entry name" value="PDZ"/>
    <property type="match status" value="1"/>
</dbReference>
<protein>
    <submittedName>
        <fullName evidence="13">Protein Shroom2</fullName>
    </submittedName>
</protein>
<dbReference type="Proteomes" id="UP000700334">
    <property type="component" value="Unassembled WGS sequence"/>
</dbReference>
<dbReference type="GO" id="GO:0051015">
    <property type="term" value="F:actin filament binding"/>
    <property type="evidence" value="ECO:0007669"/>
    <property type="project" value="InterPro"/>
</dbReference>
<feature type="compositionally biased region" description="Low complexity" evidence="9">
    <location>
        <begin position="1337"/>
        <end position="1348"/>
    </location>
</feature>
<evidence type="ECO:0000313" key="13">
    <source>
        <dbReference type="EMBL" id="KAG8505940.1"/>
    </source>
</evidence>
<evidence type="ECO:0000256" key="4">
    <source>
        <dbReference type="ARBA" id="ARBA00022701"/>
    </source>
</evidence>
<keyword evidence="6" id="KW-0206">Cytoskeleton</keyword>
<evidence type="ECO:0000256" key="8">
    <source>
        <dbReference type="SAM" id="Coils"/>
    </source>
</evidence>
<feature type="region of interest" description="Disordered" evidence="9">
    <location>
        <begin position="2487"/>
        <end position="2508"/>
    </location>
</feature>
<feature type="region of interest" description="Disordered" evidence="9">
    <location>
        <begin position="1325"/>
        <end position="1381"/>
    </location>
</feature>
<dbReference type="InterPro" id="IPR014800">
    <property type="entry name" value="ASD1_dom"/>
</dbReference>
<dbReference type="SUPFAM" id="SSF50156">
    <property type="entry name" value="PDZ domain-like"/>
    <property type="match status" value="1"/>
</dbReference>
<keyword evidence="5 7" id="KW-0009">Actin-binding</keyword>
<feature type="compositionally biased region" description="Polar residues" evidence="9">
    <location>
        <begin position="1363"/>
        <end position="1372"/>
    </location>
</feature>
<dbReference type="InterPro" id="IPR001478">
    <property type="entry name" value="PDZ"/>
</dbReference>
<dbReference type="InterPro" id="IPR014799">
    <property type="entry name" value="ASD2_dom"/>
</dbReference>
<evidence type="ECO:0000259" key="12">
    <source>
        <dbReference type="PROSITE" id="PS51307"/>
    </source>
</evidence>
<dbReference type="PROSITE" id="PS51306">
    <property type="entry name" value="ASD1"/>
    <property type="match status" value="1"/>
</dbReference>
<feature type="region of interest" description="Disordered" evidence="9">
    <location>
        <begin position="1108"/>
        <end position="1153"/>
    </location>
</feature>
<dbReference type="FunFam" id="2.30.42.10:FF:000251">
    <property type="entry name" value="Shroom family member 2"/>
    <property type="match status" value="1"/>
</dbReference>
<sequence length="2735" mass="289788">MVWELASKRCWSCGGWGRSRGCGQGAPWRWCAHGVGAQGRGLWFGHRRGGQHGVLTAGRPGGLGIGVLVSDGRGVLPGRCRAPGDTECSQEVFWPEAGVGQLGIWQPGLAARAARALHGCPAKPDPRRRAASALPFRGPVAPAPPGGSPGSRRERDQLDEFVCFPQWSFGFVHPPSVQLPPVLDAAQGRAQPSRDACVVGRAPEGSERPGGHTGGLHAGPVSGTVQGVAAEQQVAAGAVMTGPRGEPAPVAPSGEEDLRGTRRTGTLDSVGPSNPEDVVCAGFTRCWPAQAEPRWPREPLLPTLVGKPPCRVPVDWTGARQILSGSCPPISAVSATAVALDCGVPGTAGDGQESAFSGSGPPAPPADDACKVQARRLPPGQGHQGWLGLLGLLGLPKPPCAARLGFSALQHGWGDEALQVLRSSLALPAGGTDSELPASLPRPCGLCSLTGCVRRYTGAGPPARERPLCGCCLLPARAPMETVSWRHSACFWSMLSISKGLLLCPPLDSATPWCSSWLIRASSPKLREDGQDGSVLQARVLLSQCERAAGATLGTRHCVASGPPPAAALLHLTARRVILPEMFAEMRKPRLPAPGLLGLLDWAQVLRPGQVLGSPACPHLRTLPCERALHPAGSTFLSRRLPAAKPGFTGDPSFGMCSCLHPTPGSTSGPFSCAPHAVREAGPCARHAFSAGRCTRCTLKPPPLGLGVRDGVGWPRGRGPFVSSAPAPRAHCVGWLDAGLSTQRDEGRCRSALTAPWVRGTAGWHVCGRSWCQLRGFRHPLSPDESCLPEPPAFADSPPPQHHGPGHTHRSGLAYTLFRRTSGGSVLPVRVGGIVVCERAFMPGKEAKSWSPPLRWGRGVCVVRRGIPANPEELAKSRGLERKGCPPLSGCAVPSECCWVQRGAEASLSHAPLHVPLPPGHAPHGTLGEAWSASISMCPREKLRLLRLPAKVPEAGFVGSAGSGGDEVGSGPPNDLAGLSRPSPSPLFGHGLAACGAFATVLLQQWPWGIPVGASGTTRSSSFLPSPAPLGSPPSVDPRCWPWVLFKVTWLAGICVQARQSPQAPSAGHSGEGRFPGQAPSAGHSAGIAALSAPPRVSCVLAPRDGCAASAGEPSSSARVGARLSSERGRELKTAQSQRRGERSAPAPGDAPVRQRLRTALFSLVPEHVRARRGLAQSRLRCPGLERGVGTLQCAKVNGSQLGTIEEGSKAAAVDKLLAGDEIVGINDIGLSGFRQEAICLVKGSHKTLKLVVKRRSELSWRPHSWHATKFCDGHLEAAVAPFSATGGGPSWHSRPHTSSSSHDLSGAWEPSSLQCTSDRFSSLGSVDSLDHPSQPSGRLSAARSSSSVDHLGSPNKRDSAYGSFSTSSGTPDHTLPKADASSTENLLYKVGLWEASKPGSRQGQASDALGPEERLGQLPPRLSSEHSRSPRPEGSLEPKPATSARFSFGPVWYVPEKRKAPASPPPPLPPLRSDSFAATKSHEKPQGAPSSELPGAQHFPVPSRGPPRGDWRPEAADQQQWRDGKRAGGAGWAPELHLDGGWLSPDREAAGLPGAPGRLQASVSSMDVRCPPCHGCQHLRQCSRDSPFLHERPREQPPAASAGGLQELSADPLQDGSLAQDRWPKAAERKEDSGGQSRHYCAPSGRCRAQPGPPREEPRLWEVGPGAHTVPDAQPAGPRSRCHLPQHEEPLGAQQWARAGLSDRGAEARSVGTGDPQGSGFADQAHPQVVADGCRGAGGDSGRISAQKTPMLHSLAQEGACRAQNGHPGGWEQPPPFDSQAGKPIRRSDRFATTLRNEIQLLRARLQKNTSTTALPGAAEAGGGGGAWRAEFGDAAAAPADASFTGTYKDHLKEAQARVLRATSFKRRDLDPSPADHCPEAAEPRAGVLSSPSLLSAAPDTGGRCWEAAPVKPPSSGGGGPHVPRIGGRKRFTVEQKLKSYSEPEKMNEVGLSGHYHPHPPAAEDTVGTFADRWKFFEETSKPAPQGAGQRPAARGVPRESLGRLPAAAPGCPGSEPWLQGRARTSSFGDTLSGPRKVGKSDPPQRLGTFAEYQASWREQRTALEARGSGRCHSADDILDAGLGQSQRPQHVHGRSRSSPSKELHTQRGRSVRELARYCCWVSPQARHADAGGGDAPGAQGDRWNPRRASEPALAQDPAAGPQDARGRAGSTPHDCGLSEEPAPADQLSAVPPAAKRPAPQRPPPPRREPRPFRGPAGAPALTHLAAPGRPPTASSPAALDTCLDRLSLSRSPGASAGRPGGGPAADGPRAADEHVDPRAACQEVPPPVPSRVPPAAAMETSRSPSPQFAPQKLTDKPPLLIQDDNSTRIERVMDNNTTVKMVPIKIVHSESLPEKESRQGLARAAEPPPLPSGLERDQLRTLRTSEQSYSRFCVYSRQGAEPAVPAAAPDSRASPAALSYVKAKERTAEDLKSEELAREIVGKDKSLADILDPRVRMRTAVDLMEGIFPKDEHLLEEAQQRRKLLPKVPSPRTLEEKKEESSVPAATPLATSSAYYSTSAPKAELLIKMKDLREQQEPEEDCGSDLDHDLSVKKQELIESIGRKLQVLREARASLLEDIQANGALGDEVEAVAKDVCKPNEFDKFRMFIGDLDKVVNLLLSLSGRLARVENALNNLDDGASPGDRQSLLEKQRVLVQQHEDAKELKENLDRRERVVFDILAGYLSEDSLADYEHFVKMKSALIIEQRELEDKIHLGEEQLKCLFDSLQPERGK</sequence>
<feature type="region of interest" description="Disordered" evidence="9">
    <location>
        <begin position="1062"/>
        <end position="1086"/>
    </location>
</feature>
<evidence type="ECO:0000259" key="10">
    <source>
        <dbReference type="PROSITE" id="PS50106"/>
    </source>
</evidence>
<dbReference type="SMART" id="SM00228">
    <property type="entry name" value="PDZ"/>
    <property type="match status" value="1"/>
</dbReference>
<dbReference type="GO" id="GO:0005912">
    <property type="term" value="C:adherens junction"/>
    <property type="evidence" value="ECO:0007669"/>
    <property type="project" value="TreeGrafter"/>
</dbReference>
<gene>
    <name evidence="13" type="ORF">J0S82_004744</name>
</gene>
<feature type="compositionally biased region" description="Basic and acidic residues" evidence="9">
    <location>
        <begin position="1623"/>
        <end position="1634"/>
    </location>
</feature>
<feature type="region of interest" description="Disordered" evidence="9">
    <location>
        <begin position="1286"/>
        <end position="1311"/>
    </location>
</feature>
<keyword evidence="3" id="KW-0963">Cytoplasm</keyword>
<proteinExistence type="inferred from homology"/>
<feature type="compositionally biased region" description="Basic and acidic residues" evidence="9">
    <location>
        <begin position="1424"/>
        <end position="1437"/>
    </location>
</feature>
<feature type="compositionally biased region" description="Gly residues" evidence="9">
    <location>
        <begin position="959"/>
        <end position="968"/>
    </location>
</feature>
<feature type="region of interest" description="Disordered" evidence="9">
    <location>
        <begin position="1869"/>
        <end position="1893"/>
    </location>
</feature>
<feature type="region of interest" description="Disordered" evidence="9">
    <location>
        <begin position="2127"/>
        <end position="2323"/>
    </location>
</feature>
<dbReference type="Pfam" id="PF08688">
    <property type="entry name" value="ASD1"/>
    <property type="match status" value="1"/>
</dbReference>
<feature type="domain" description="ASD1" evidence="11">
    <location>
        <begin position="1853"/>
        <end position="1952"/>
    </location>
</feature>
<comment type="caution">
    <text evidence="13">The sequence shown here is derived from an EMBL/GenBank/DDBJ whole genome shotgun (WGS) entry which is preliminary data.</text>
</comment>
<evidence type="ECO:0000259" key="11">
    <source>
        <dbReference type="PROSITE" id="PS51306"/>
    </source>
</evidence>
<dbReference type="GO" id="GO:0030864">
    <property type="term" value="C:cortical actin cytoskeleton"/>
    <property type="evidence" value="ECO:0007669"/>
    <property type="project" value="TreeGrafter"/>
</dbReference>
<feature type="compositionally biased region" description="Basic and acidic residues" evidence="9">
    <location>
        <begin position="1508"/>
        <end position="1527"/>
    </location>
</feature>
<evidence type="ECO:0000256" key="1">
    <source>
        <dbReference type="ARBA" id="ARBA00004245"/>
    </source>
</evidence>